<dbReference type="FunFam" id="1.10.10.10:FF:000001">
    <property type="entry name" value="LysR family transcriptional regulator"/>
    <property type="match status" value="1"/>
</dbReference>
<dbReference type="Gene3D" id="3.40.190.290">
    <property type="match status" value="1"/>
</dbReference>
<comment type="similarity">
    <text evidence="1">Belongs to the LysR transcriptional regulatory family.</text>
</comment>
<organism evidence="9 10">
    <name type="scientific">Rhizobium redzepovicii</name>
    <dbReference type="NCBI Taxonomy" id="2867518"/>
    <lineage>
        <taxon>Bacteria</taxon>
        <taxon>Pseudomonadati</taxon>
        <taxon>Pseudomonadota</taxon>
        <taxon>Alphaproteobacteria</taxon>
        <taxon>Hyphomicrobiales</taxon>
        <taxon>Rhizobiaceae</taxon>
        <taxon>Rhizobium/Agrobacterium group</taxon>
        <taxon>Rhizobium</taxon>
    </lineage>
</organism>
<gene>
    <name evidence="9" type="ORF">RJJ37_13405</name>
</gene>
<dbReference type="PRINTS" id="PR00039">
    <property type="entry name" value="HTHLYSR"/>
</dbReference>
<dbReference type="InterPro" id="IPR005119">
    <property type="entry name" value="LysR_subst-bd"/>
</dbReference>
<dbReference type="InterPro" id="IPR036390">
    <property type="entry name" value="WH_DNA-bd_sf"/>
</dbReference>
<dbReference type="InterPro" id="IPR000847">
    <property type="entry name" value="LysR_HTH_N"/>
</dbReference>
<dbReference type="GO" id="GO:0003677">
    <property type="term" value="F:DNA binding"/>
    <property type="evidence" value="ECO:0007669"/>
    <property type="project" value="UniProtKB-KW"/>
</dbReference>
<dbReference type="GO" id="GO:0003700">
    <property type="term" value="F:DNA-binding transcription factor activity"/>
    <property type="evidence" value="ECO:0007669"/>
    <property type="project" value="InterPro"/>
</dbReference>
<accession>A0AAW8P0Y1</accession>
<evidence type="ECO:0000313" key="9">
    <source>
        <dbReference type="EMBL" id="MDR9760625.1"/>
    </source>
</evidence>
<name>A0AAW8P0Y1_9HYPH</name>
<sequence length="315" mass="34519">MKQNFTVRQGALDGVEAFLSVAQHRSFRRAAAELGVTPSAISQAVRTLEARIGAALFIRTTRSVGLTEAGERFFSRAKTAFEELVAASADAHELGQRPAGRLRLSVPRAVVPVLIEPLIASFSQAYPEIEVEIAVSEKLIDLAIEGFDAGMRMGQFIDADMIAVRLTPPFRFIIVGSPIYFYNRDLPACPDDLRHHACLRIRRSNGALARWSLDDNGRVIEIAVAGPLITHDFPTMLGAAIEGMGLAQVPEPIAVEEIRTGKLIEVLASFAPKTPGVFLYYPGHRQMTPKLRAFVDHMKNHPDAAAKTRIRNNGE</sequence>
<keyword evidence="4" id="KW-0804">Transcription</keyword>
<dbReference type="PANTHER" id="PTHR30537:SF5">
    <property type="entry name" value="HTH-TYPE TRANSCRIPTIONAL ACTIVATOR TTDR-RELATED"/>
    <property type="match status" value="1"/>
</dbReference>
<evidence type="ECO:0000256" key="2">
    <source>
        <dbReference type="ARBA" id="ARBA00023015"/>
    </source>
</evidence>
<evidence type="ECO:0000256" key="4">
    <source>
        <dbReference type="ARBA" id="ARBA00023163"/>
    </source>
</evidence>
<dbReference type="SUPFAM" id="SSF46785">
    <property type="entry name" value="Winged helix' DNA-binding domain"/>
    <property type="match status" value="1"/>
</dbReference>
<evidence type="ECO:0000259" key="8">
    <source>
        <dbReference type="PROSITE" id="PS50931"/>
    </source>
</evidence>
<protein>
    <recommendedName>
        <fullName evidence="6">HTH-type transcriptional regulator TtuA</fullName>
    </recommendedName>
    <alternativeName>
        <fullName evidence="7">Tartrate utilization transcriptional regulator</fullName>
    </alternativeName>
</protein>
<dbReference type="RefSeq" id="WP_097629349.1">
    <property type="nucleotide sequence ID" value="NZ_JAILYG010000022.1"/>
</dbReference>
<dbReference type="EMBL" id="JAVLSH010000005">
    <property type="protein sequence ID" value="MDR9760625.1"/>
    <property type="molecule type" value="Genomic_DNA"/>
</dbReference>
<keyword evidence="10" id="KW-1185">Reference proteome</keyword>
<dbReference type="AlphaFoldDB" id="A0AAW8P0Y1"/>
<dbReference type="InterPro" id="IPR036388">
    <property type="entry name" value="WH-like_DNA-bd_sf"/>
</dbReference>
<reference evidence="10" key="1">
    <citation type="submission" date="2023-07" db="EMBL/GenBank/DDBJ databases">
        <title>Genomic characterization of faba bean (Vicia faba) microsymbionts in Mexican soils.</title>
        <authorList>
            <person name="Rivera Orduna F.N."/>
            <person name="Guevara-Luna J."/>
            <person name="Yan J."/>
            <person name="Arroyo-Herrera I."/>
            <person name="Li Y."/>
            <person name="Vasquez-Murrieta M.S."/>
            <person name="Wang E.T."/>
        </authorList>
    </citation>
    <scope>NUCLEOTIDE SEQUENCE [LARGE SCALE GENOMIC DNA]</scope>
    <source>
        <strain evidence="10">CH6</strain>
    </source>
</reference>
<evidence type="ECO:0000256" key="5">
    <source>
        <dbReference type="ARBA" id="ARBA00054626"/>
    </source>
</evidence>
<evidence type="ECO:0000256" key="6">
    <source>
        <dbReference type="ARBA" id="ARBA00067332"/>
    </source>
</evidence>
<dbReference type="Pfam" id="PF00126">
    <property type="entry name" value="HTH_1"/>
    <property type="match status" value="1"/>
</dbReference>
<proteinExistence type="inferred from homology"/>
<evidence type="ECO:0000256" key="1">
    <source>
        <dbReference type="ARBA" id="ARBA00009437"/>
    </source>
</evidence>
<feature type="domain" description="HTH lysR-type" evidence="8">
    <location>
        <begin position="16"/>
        <end position="67"/>
    </location>
</feature>
<comment type="function">
    <text evidence="5">Transcriptional regulator of the ttuABCDE tartrate utilization operon.</text>
</comment>
<evidence type="ECO:0000256" key="7">
    <source>
        <dbReference type="ARBA" id="ARBA00083243"/>
    </source>
</evidence>
<keyword evidence="3" id="KW-0238">DNA-binding</keyword>
<dbReference type="SUPFAM" id="SSF53850">
    <property type="entry name" value="Periplasmic binding protein-like II"/>
    <property type="match status" value="1"/>
</dbReference>
<evidence type="ECO:0000256" key="3">
    <source>
        <dbReference type="ARBA" id="ARBA00023125"/>
    </source>
</evidence>
<comment type="caution">
    <text evidence="9">The sequence shown here is derived from an EMBL/GenBank/DDBJ whole genome shotgun (WGS) entry which is preliminary data.</text>
</comment>
<dbReference type="PANTHER" id="PTHR30537">
    <property type="entry name" value="HTH-TYPE TRANSCRIPTIONAL REGULATOR"/>
    <property type="match status" value="1"/>
</dbReference>
<dbReference type="Gene3D" id="1.10.10.10">
    <property type="entry name" value="Winged helix-like DNA-binding domain superfamily/Winged helix DNA-binding domain"/>
    <property type="match status" value="1"/>
</dbReference>
<dbReference type="InterPro" id="IPR058163">
    <property type="entry name" value="LysR-type_TF_proteobact-type"/>
</dbReference>
<keyword evidence="2" id="KW-0805">Transcription regulation</keyword>
<dbReference type="PROSITE" id="PS50931">
    <property type="entry name" value="HTH_LYSR"/>
    <property type="match status" value="1"/>
</dbReference>
<dbReference type="Proteomes" id="UP001269402">
    <property type="component" value="Unassembled WGS sequence"/>
</dbReference>
<dbReference type="Pfam" id="PF03466">
    <property type="entry name" value="LysR_substrate"/>
    <property type="match status" value="1"/>
</dbReference>
<evidence type="ECO:0000313" key="10">
    <source>
        <dbReference type="Proteomes" id="UP001269402"/>
    </source>
</evidence>